<gene>
    <name evidence="2" type="ORF">SEMRO_665_G183791.1</name>
</gene>
<feature type="region of interest" description="Disordered" evidence="1">
    <location>
        <begin position="59"/>
        <end position="149"/>
    </location>
</feature>
<reference evidence="2" key="1">
    <citation type="submission" date="2020-06" db="EMBL/GenBank/DDBJ databases">
        <authorList>
            <consortium name="Plant Systems Biology data submission"/>
        </authorList>
    </citation>
    <scope>NUCLEOTIDE SEQUENCE</scope>
    <source>
        <strain evidence="2">D6</strain>
    </source>
</reference>
<sequence>MLVLSKQKKSTISFIRLSSKSVEQRCRVASSTVQPTFDQVTVLISVYLQEDYQLLDQTRPIPPSRKLSWTNTRSITRTTPGLTPGTTHGPTPMPQSQSNTRTHSQTSSRTTPGPTPGPSLGLTPRNFWTRPHSRDNTGSITRTRSRPYSITRTRSSARTNFWPHSREYYWYLQSSDF</sequence>
<dbReference type="Proteomes" id="UP001153069">
    <property type="component" value="Unassembled WGS sequence"/>
</dbReference>
<organism evidence="2 3">
    <name type="scientific">Seminavis robusta</name>
    <dbReference type="NCBI Taxonomy" id="568900"/>
    <lineage>
        <taxon>Eukaryota</taxon>
        <taxon>Sar</taxon>
        <taxon>Stramenopiles</taxon>
        <taxon>Ochrophyta</taxon>
        <taxon>Bacillariophyta</taxon>
        <taxon>Bacillariophyceae</taxon>
        <taxon>Bacillariophycidae</taxon>
        <taxon>Naviculales</taxon>
        <taxon>Naviculaceae</taxon>
        <taxon>Seminavis</taxon>
    </lineage>
</organism>
<protein>
    <submittedName>
        <fullName evidence="2">Uncharacterized protein</fullName>
    </submittedName>
</protein>
<feature type="compositionally biased region" description="Low complexity" evidence="1">
    <location>
        <begin position="76"/>
        <end position="125"/>
    </location>
</feature>
<accession>A0A9N8E9S1</accession>
<feature type="compositionally biased region" description="Polar residues" evidence="1">
    <location>
        <begin position="136"/>
        <end position="149"/>
    </location>
</feature>
<name>A0A9N8E9S1_9STRA</name>
<evidence type="ECO:0000256" key="1">
    <source>
        <dbReference type="SAM" id="MobiDB-lite"/>
    </source>
</evidence>
<dbReference type="EMBL" id="CAICTM010000664">
    <property type="protein sequence ID" value="CAB9514625.1"/>
    <property type="molecule type" value="Genomic_DNA"/>
</dbReference>
<evidence type="ECO:0000313" key="2">
    <source>
        <dbReference type="EMBL" id="CAB9514625.1"/>
    </source>
</evidence>
<comment type="caution">
    <text evidence="2">The sequence shown here is derived from an EMBL/GenBank/DDBJ whole genome shotgun (WGS) entry which is preliminary data.</text>
</comment>
<keyword evidence="3" id="KW-1185">Reference proteome</keyword>
<dbReference type="AlphaFoldDB" id="A0A9N8E9S1"/>
<proteinExistence type="predicted"/>
<evidence type="ECO:0000313" key="3">
    <source>
        <dbReference type="Proteomes" id="UP001153069"/>
    </source>
</evidence>